<dbReference type="PANTHER" id="PTHR48207:SF3">
    <property type="entry name" value="SUCCINATE--HYDROXYMETHYLGLUTARATE COA-TRANSFERASE"/>
    <property type="match status" value="1"/>
</dbReference>
<dbReference type="AlphaFoldDB" id="A0A382IAK6"/>
<organism evidence="2">
    <name type="scientific">marine metagenome</name>
    <dbReference type="NCBI Taxonomy" id="408172"/>
    <lineage>
        <taxon>unclassified sequences</taxon>
        <taxon>metagenomes</taxon>
        <taxon>ecological metagenomes</taxon>
    </lineage>
</organism>
<reference evidence="2" key="1">
    <citation type="submission" date="2018-05" db="EMBL/GenBank/DDBJ databases">
        <authorList>
            <person name="Lanie J.A."/>
            <person name="Ng W.-L."/>
            <person name="Kazmierczak K.M."/>
            <person name="Andrzejewski T.M."/>
            <person name="Davidsen T.M."/>
            <person name="Wayne K.J."/>
            <person name="Tettelin H."/>
            <person name="Glass J.I."/>
            <person name="Rusch D."/>
            <person name="Podicherti R."/>
            <person name="Tsui H.-C.T."/>
            <person name="Winkler M.E."/>
        </authorList>
    </citation>
    <scope>NUCLEOTIDE SEQUENCE</scope>
</reference>
<proteinExistence type="predicted"/>
<dbReference type="InterPro" id="IPR023606">
    <property type="entry name" value="CoA-Trfase_III_dom_1_sf"/>
</dbReference>
<evidence type="ECO:0000256" key="1">
    <source>
        <dbReference type="ARBA" id="ARBA00022679"/>
    </source>
</evidence>
<sequence length="396" mass="42631">MSELDDLPFVGMKVLDISQGVAGPHCGMLLARHGADVVKLEPLIGDWGRRIGKRYGDNCAYGMAFNRGKRSLALDLKNSEGNLVASRLAKEADVLIENNRPGVTDRLGLGYDAVKDENPDVIYLSISGFGQTGPNANLPATDSIMQAFSGLMSINKGNDGLPQRINLLAIDVMTGLYGFQAVTPALYRRALKGGGTHIKTSLMEAVGAFQSAKMIEYELEGGVEAPLGVPVAMFAAKDGFLNINGRRDEHFVALCQIAGLPELAEDPRYKTPEDRIENEADLMPPLRTALANMTMSNLLVKLIDADVLHARVQTYGDYFQCDHVRGVQAVRWIEQSGVGPIPMPTLPGIRPLQDGDPMAHAPHLGEHSREILLELGYTDGEVRALVGGGAIGLHAA</sequence>
<dbReference type="EMBL" id="UINC01066022">
    <property type="protein sequence ID" value="SVB96292.1"/>
    <property type="molecule type" value="Genomic_DNA"/>
</dbReference>
<dbReference type="GO" id="GO:0008410">
    <property type="term" value="F:CoA-transferase activity"/>
    <property type="evidence" value="ECO:0007669"/>
    <property type="project" value="TreeGrafter"/>
</dbReference>
<dbReference type="Gene3D" id="3.30.1540.10">
    <property type="entry name" value="formyl-coa transferase, domain 3"/>
    <property type="match status" value="1"/>
</dbReference>
<dbReference type="InterPro" id="IPR003673">
    <property type="entry name" value="CoA-Trfase_fam_III"/>
</dbReference>
<dbReference type="InterPro" id="IPR044855">
    <property type="entry name" value="CoA-Trfase_III_dom3_sf"/>
</dbReference>
<evidence type="ECO:0000313" key="2">
    <source>
        <dbReference type="EMBL" id="SVB96292.1"/>
    </source>
</evidence>
<name>A0A382IAK6_9ZZZZ</name>
<protein>
    <submittedName>
        <fullName evidence="2">Uncharacterized protein</fullName>
    </submittedName>
</protein>
<keyword evidence="1" id="KW-0808">Transferase</keyword>
<dbReference type="PANTHER" id="PTHR48207">
    <property type="entry name" value="SUCCINATE--HYDROXYMETHYLGLUTARATE COA-TRANSFERASE"/>
    <property type="match status" value="1"/>
</dbReference>
<dbReference type="Gene3D" id="3.40.50.10540">
    <property type="entry name" value="Crotonobetainyl-coa:carnitine coa-transferase, domain 1"/>
    <property type="match status" value="1"/>
</dbReference>
<accession>A0A382IAK6</accession>
<dbReference type="InterPro" id="IPR050483">
    <property type="entry name" value="CoA-transferase_III_domain"/>
</dbReference>
<dbReference type="Pfam" id="PF02515">
    <property type="entry name" value="CoA_transf_3"/>
    <property type="match status" value="1"/>
</dbReference>
<gene>
    <name evidence="2" type="ORF">METZ01_LOCUS249146</name>
</gene>
<dbReference type="SUPFAM" id="SSF89796">
    <property type="entry name" value="CoA-transferase family III (CaiB/BaiF)"/>
    <property type="match status" value="1"/>
</dbReference>